<dbReference type="Gene3D" id="3.90.550.20">
    <property type="match status" value="1"/>
</dbReference>
<dbReference type="Pfam" id="PF05704">
    <property type="entry name" value="Caps_synth"/>
    <property type="match status" value="1"/>
</dbReference>
<dbReference type="GO" id="GO:0016020">
    <property type="term" value="C:membrane"/>
    <property type="evidence" value="ECO:0007669"/>
    <property type="project" value="GOC"/>
</dbReference>
<dbReference type="OrthoDB" id="9802881at2"/>
<dbReference type="GO" id="GO:0000030">
    <property type="term" value="F:mannosyltransferase activity"/>
    <property type="evidence" value="ECO:0007669"/>
    <property type="project" value="TreeGrafter"/>
</dbReference>
<dbReference type="SUPFAM" id="SSF53448">
    <property type="entry name" value="Nucleotide-diphospho-sugar transferases"/>
    <property type="match status" value="1"/>
</dbReference>
<dbReference type="PANTHER" id="PTHR32385">
    <property type="entry name" value="MANNOSYL PHOSPHORYLINOSITOL CERAMIDE SYNTHASE"/>
    <property type="match status" value="1"/>
</dbReference>
<dbReference type="InterPro" id="IPR008441">
    <property type="entry name" value="AfumC-like_glycosyl_Trfase"/>
</dbReference>
<name>A0A3N6RM31_9CYAN</name>
<comment type="caution">
    <text evidence="1">The sequence shown here is derived from an EMBL/GenBank/DDBJ whole genome shotgun (WGS) entry which is preliminary data.</text>
</comment>
<gene>
    <name evidence="1" type="ORF">D5R40_17615</name>
</gene>
<reference evidence="1 2" key="1">
    <citation type="journal article" date="2018" name="ACS Chem. Biol.">
        <title>Ketoreductase domain dysfunction expands chemodiversity: malyngamide biosynthesis in the cyanobacterium Okeania hirsuta.</title>
        <authorList>
            <person name="Moss N.A."/>
            <person name="Leao T."/>
            <person name="Rankin M."/>
            <person name="McCullough T.M."/>
            <person name="Qu P."/>
            <person name="Korobeynikov A."/>
            <person name="Smith J.L."/>
            <person name="Gerwick L."/>
            <person name="Gerwick W.H."/>
        </authorList>
    </citation>
    <scope>NUCLEOTIDE SEQUENCE [LARGE SCALE GENOMIC DNA]</scope>
    <source>
        <strain evidence="1 2">PAB10Feb10-1</strain>
    </source>
</reference>
<evidence type="ECO:0000313" key="2">
    <source>
        <dbReference type="Proteomes" id="UP000269154"/>
    </source>
</evidence>
<protein>
    <recommendedName>
        <fullName evidence="3">Capsular biosynthesis protein</fullName>
    </recommendedName>
</protein>
<keyword evidence="2" id="KW-1185">Reference proteome</keyword>
<dbReference type="PANTHER" id="PTHR32385:SF15">
    <property type="entry name" value="INOSITOL PHOSPHOCERAMIDE MANNOSYLTRANSFERASE 1"/>
    <property type="match status" value="1"/>
</dbReference>
<dbReference type="InterPro" id="IPR051706">
    <property type="entry name" value="Glycosyltransferase_domain"/>
</dbReference>
<dbReference type="AlphaFoldDB" id="A0A3N6RM31"/>
<dbReference type="RefSeq" id="WP_124154959.1">
    <property type="nucleotide sequence ID" value="NZ_CAWOLW010000004.1"/>
</dbReference>
<dbReference type="Proteomes" id="UP000269154">
    <property type="component" value="Unassembled WGS sequence"/>
</dbReference>
<accession>A0A3N6RM31</accession>
<dbReference type="EMBL" id="RCBY01000101">
    <property type="protein sequence ID" value="RQH38453.1"/>
    <property type="molecule type" value="Genomic_DNA"/>
</dbReference>
<evidence type="ECO:0000313" key="1">
    <source>
        <dbReference type="EMBL" id="RQH38453.1"/>
    </source>
</evidence>
<evidence type="ECO:0008006" key="3">
    <source>
        <dbReference type="Google" id="ProtNLM"/>
    </source>
</evidence>
<dbReference type="GO" id="GO:0051999">
    <property type="term" value="P:mannosyl-inositol phosphorylceramide biosynthetic process"/>
    <property type="evidence" value="ECO:0007669"/>
    <property type="project" value="TreeGrafter"/>
</dbReference>
<proteinExistence type="predicted"/>
<dbReference type="InterPro" id="IPR029044">
    <property type="entry name" value="Nucleotide-diphossugar_trans"/>
</dbReference>
<sequence>MPKKIWFLWYQGFSQAPLVVRKCYESWKKYNPDWEVIFLDENNIKDYITLSLPEEKLCQLPKTKQSNLVRLELLSKYGGVWADATSLCRVPLDKWLGDYTQAGFFAFVYKTKGYGWIFTWFLAAEKSNPIIVKINQKLTSFYSDNEFYHSGTTIAKKRLKFLQLFFNRKYKTTRFWSSWIVRKIFKVYPYFIFHFIFANLINSDRELLELYKKMKPYYNTGDDLGKYGLLRPLTAEVKERIDSRVDPVHKLSWKYKEENYTSSSILHYLLEETD</sequence>
<organism evidence="1 2">
    <name type="scientific">Okeania hirsuta</name>
    <dbReference type="NCBI Taxonomy" id="1458930"/>
    <lineage>
        <taxon>Bacteria</taxon>
        <taxon>Bacillati</taxon>
        <taxon>Cyanobacteriota</taxon>
        <taxon>Cyanophyceae</taxon>
        <taxon>Oscillatoriophycideae</taxon>
        <taxon>Oscillatoriales</taxon>
        <taxon>Microcoleaceae</taxon>
        <taxon>Okeania</taxon>
    </lineage>
</organism>